<dbReference type="AlphaFoldDB" id="A8I986"/>
<dbReference type="GO" id="GO:0034040">
    <property type="term" value="F:ATPase-coupled lipid transmembrane transporter activity"/>
    <property type="evidence" value="ECO:0007669"/>
    <property type="project" value="TreeGrafter"/>
</dbReference>
<dbReference type="PROSITE" id="PS50929">
    <property type="entry name" value="ABC_TM1F"/>
    <property type="match status" value="1"/>
</dbReference>
<organism evidence="12 13">
    <name type="scientific">Azorhizobium caulinodans (strain ATCC 43989 / DSM 5975 / JCM 20966 / LMG 6465 / NBRC 14845 / NCIMB 13405 / ORS 571)</name>
    <dbReference type="NCBI Taxonomy" id="438753"/>
    <lineage>
        <taxon>Bacteria</taxon>
        <taxon>Pseudomonadati</taxon>
        <taxon>Pseudomonadota</taxon>
        <taxon>Alphaproteobacteria</taxon>
        <taxon>Hyphomicrobiales</taxon>
        <taxon>Xanthobacteraceae</taxon>
        <taxon>Azorhizobium</taxon>
    </lineage>
</organism>
<dbReference type="FunFam" id="3.40.50.300:FF:000287">
    <property type="entry name" value="Multidrug ABC transporter ATP-binding protein"/>
    <property type="match status" value="1"/>
</dbReference>
<dbReference type="InterPro" id="IPR003593">
    <property type="entry name" value="AAA+_ATPase"/>
</dbReference>
<feature type="transmembrane region" description="Helical" evidence="9">
    <location>
        <begin position="289"/>
        <end position="310"/>
    </location>
</feature>
<reference evidence="13" key="2">
    <citation type="submission" date="2007-04" db="EMBL/GenBank/DDBJ databases">
        <title>Complete genome sequence of the nitrogen-fixing bacterium Azorhizobium caulinodans ORS571.</title>
        <authorList>
            <person name="Lee K.B."/>
            <person name="Backer P.D."/>
            <person name="Aono T."/>
            <person name="Liu C.T."/>
            <person name="Suzuki S."/>
            <person name="Suzuki T."/>
            <person name="Kaneko T."/>
            <person name="Yamada M."/>
            <person name="Tabata S."/>
            <person name="Kupfer D.M."/>
            <person name="Najar F.Z."/>
            <person name="Wiley G.B."/>
            <person name="Roe B."/>
            <person name="Binnewies T."/>
            <person name="Ussery D."/>
            <person name="Vereecke D."/>
            <person name="Gevers D."/>
            <person name="Holsters M."/>
            <person name="Oyaizu H."/>
        </authorList>
    </citation>
    <scope>NUCLEOTIDE SEQUENCE [LARGE SCALE GENOMIC DNA]</scope>
    <source>
        <strain evidence="13">ATCC 43989 / DSM 5975 / JCM 20966 / LMG 6465 / NBRC 14845 / NCIMB 13405 / ORS 571</strain>
    </source>
</reference>
<dbReference type="PROSITE" id="PS00211">
    <property type="entry name" value="ABC_TRANSPORTER_1"/>
    <property type="match status" value="1"/>
</dbReference>
<comment type="subcellular location">
    <subcellularLocation>
        <location evidence="1">Cell membrane</location>
        <topology evidence="1">Multi-pass membrane protein</topology>
    </subcellularLocation>
</comment>
<dbReference type="GO" id="GO:0140359">
    <property type="term" value="F:ABC-type transporter activity"/>
    <property type="evidence" value="ECO:0007669"/>
    <property type="project" value="InterPro"/>
</dbReference>
<evidence type="ECO:0000256" key="7">
    <source>
        <dbReference type="ARBA" id="ARBA00022989"/>
    </source>
</evidence>
<dbReference type="InterPro" id="IPR017871">
    <property type="entry name" value="ABC_transporter-like_CS"/>
</dbReference>
<reference evidence="12 13" key="1">
    <citation type="journal article" date="2007" name="Appl. Environ. Microbiol.">
        <title>Rhizobial factors required for stem nodule maturation and maintenance in Sesbania rostrata-Azorhizobium caulinodans ORS571 symbiosis.</title>
        <authorList>
            <person name="Suzuki S."/>
            <person name="Aono T."/>
            <person name="Lee KB."/>
            <person name="Suzuki T."/>
            <person name="Liu CT."/>
            <person name="Miwa H."/>
            <person name="Wakao S."/>
            <person name="Iki T."/>
            <person name="Oyaizu H."/>
        </authorList>
    </citation>
    <scope>NUCLEOTIDE SEQUENCE [LARGE SCALE GENOMIC DNA]</scope>
    <source>
        <strain evidence="13">ATCC 43989 / DSM 5975 / JCM 20966 / LMG 6465 / NBRC 14845 / NCIMB 13405 / ORS 571</strain>
    </source>
</reference>
<name>A8I986_AZOC5</name>
<evidence type="ECO:0000256" key="2">
    <source>
        <dbReference type="ARBA" id="ARBA00005417"/>
    </source>
</evidence>
<dbReference type="Gene3D" id="1.20.1560.10">
    <property type="entry name" value="ABC transporter type 1, transmembrane domain"/>
    <property type="match status" value="1"/>
</dbReference>
<evidence type="ECO:0000256" key="6">
    <source>
        <dbReference type="ARBA" id="ARBA00022840"/>
    </source>
</evidence>
<dbReference type="Proteomes" id="UP000000270">
    <property type="component" value="Chromosome"/>
</dbReference>
<dbReference type="SUPFAM" id="SSF52540">
    <property type="entry name" value="P-loop containing nucleoside triphosphate hydrolases"/>
    <property type="match status" value="1"/>
</dbReference>
<dbReference type="InterPro" id="IPR039421">
    <property type="entry name" value="Type_1_exporter"/>
</dbReference>
<evidence type="ECO:0000259" key="11">
    <source>
        <dbReference type="PROSITE" id="PS50929"/>
    </source>
</evidence>
<proteinExistence type="inferred from homology"/>
<evidence type="ECO:0000256" key="3">
    <source>
        <dbReference type="ARBA" id="ARBA00022448"/>
    </source>
</evidence>
<dbReference type="Pfam" id="PF00005">
    <property type="entry name" value="ABC_tran"/>
    <property type="match status" value="1"/>
</dbReference>
<dbReference type="PANTHER" id="PTHR24221">
    <property type="entry name" value="ATP-BINDING CASSETTE SUB-FAMILY B"/>
    <property type="match status" value="1"/>
</dbReference>
<dbReference type="PANTHER" id="PTHR24221:SF654">
    <property type="entry name" value="ATP-BINDING CASSETTE SUB-FAMILY B MEMBER 6"/>
    <property type="match status" value="1"/>
</dbReference>
<keyword evidence="5" id="KW-0547">Nucleotide-binding</keyword>
<feature type="domain" description="ABC transmembrane type-1" evidence="11">
    <location>
        <begin position="66"/>
        <end position="348"/>
    </location>
</feature>
<feature type="transmembrane region" description="Helical" evidence="9">
    <location>
        <begin position="206"/>
        <end position="224"/>
    </location>
</feature>
<feature type="transmembrane region" description="Helical" evidence="9">
    <location>
        <begin position="180"/>
        <end position="200"/>
    </location>
</feature>
<dbReference type="InterPro" id="IPR011527">
    <property type="entry name" value="ABC1_TM_dom"/>
</dbReference>
<dbReference type="HOGENOM" id="CLU_000604_84_5_5"/>
<reference evidence="12 13" key="5">
    <citation type="journal article" date="2010" name="Appl. Environ. Microbiol.">
        <title>phrR-like gene praR of Azorhizobium caulinodans ORS571 is essential for symbiosis with Sesbania rostrata and is involved in expression of reb genes.</title>
        <authorList>
            <person name="Akiba N."/>
            <person name="Aono T."/>
            <person name="Toyazaki H."/>
            <person name="Sato S."/>
            <person name="Oyaizu H."/>
        </authorList>
    </citation>
    <scope>NUCLEOTIDE SEQUENCE [LARGE SCALE GENOMIC DNA]</scope>
    <source>
        <strain evidence="13">ATCC 43989 / DSM 5975 / JCM 20966 / LMG 6465 / NBRC 14845 / NCIMB 13405 / ORS 571</strain>
    </source>
</reference>
<evidence type="ECO:0000256" key="8">
    <source>
        <dbReference type="ARBA" id="ARBA00023136"/>
    </source>
</evidence>
<dbReference type="InterPro" id="IPR036640">
    <property type="entry name" value="ABC1_TM_sf"/>
</dbReference>
<reference evidence="12 13" key="6">
    <citation type="journal article" date="2011" name="Appl. Environ. Microbiol.">
        <title>Involvement of the azorhizobial chromosome partition gene (parA) in the onset of bacteroid differentiation during Sesbania rostrata stem nodule development.</title>
        <authorList>
            <person name="Liu CT."/>
            <person name="Lee KB."/>
            <person name="Wang YS."/>
            <person name="Peng MH."/>
            <person name="Lee KT."/>
            <person name="Suzuki S."/>
            <person name="Suzuki T."/>
            <person name="Oyaizu H."/>
        </authorList>
    </citation>
    <scope>NUCLEOTIDE SEQUENCE [LARGE SCALE GENOMIC DNA]</scope>
    <source>
        <strain evidence="13">ATCC 43989 / DSM 5975 / JCM 20966 / LMG 6465 / NBRC 14845 / NCIMB 13405 / ORS 571</strain>
    </source>
</reference>
<comment type="similarity">
    <text evidence="2">Belongs to the ABC transporter superfamily.</text>
</comment>
<dbReference type="EMBL" id="AP009384">
    <property type="protein sequence ID" value="BAF88755.1"/>
    <property type="molecule type" value="Genomic_DNA"/>
</dbReference>
<protein>
    <submittedName>
        <fullName evidence="12">Putative ABC transporter</fullName>
    </submittedName>
</protein>
<dbReference type="CDD" id="cd07346">
    <property type="entry name" value="ABC_6TM_exporters"/>
    <property type="match status" value="1"/>
</dbReference>
<dbReference type="KEGG" id="azc:AZC_2757"/>
<feature type="transmembrane region" description="Helical" evidence="9">
    <location>
        <begin position="101"/>
        <end position="120"/>
    </location>
</feature>
<evidence type="ECO:0000256" key="4">
    <source>
        <dbReference type="ARBA" id="ARBA00022692"/>
    </source>
</evidence>
<accession>A8I986</accession>
<evidence type="ECO:0000256" key="1">
    <source>
        <dbReference type="ARBA" id="ARBA00004651"/>
    </source>
</evidence>
<gene>
    <name evidence="12" type="ordered locus">AZC_2757</name>
</gene>
<dbReference type="eggNOG" id="COG1132">
    <property type="taxonomic scope" value="Bacteria"/>
</dbReference>
<dbReference type="SMART" id="SM00382">
    <property type="entry name" value="AAA"/>
    <property type="match status" value="1"/>
</dbReference>
<evidence type="ECO:0000313" key="12">
    <source>
        <dbReference type="EMBL" id="BAF88755.1"/>
    </source>
</evidence>
<dbReference type="PROSITE" id="PS50893">
    <property type="entry name" value="ABC_TRANSPORTER_2"/>
    <property type="match status" value="1"/>
</dbReference>
<keyword evidence="13" id="KW-1185">Reference proteome</keyword>
<keyword evidence="3" id="KW-0813">Transport</keyword>
<feature type="domain" description="ABC transporter" evidence="10">
    <location>
        <begin position="382"/>
        <end position="616"/>
    </location>
</feature>
<dbReference type="SUPFAM" id="SSF90123">
    <property type="entry name" value="ABC transporter transmembrane region"/>
    <property type="match status" value="1"/>
</dbReference>
<dbReference type="InterPro" id="IPR027417">
    <property type="entry name" value="P-loop_NTPase"/>
</dbReference>
<evidence type="ECO:0000313" key="13">
    <source>
        <dbReference type="Proteomes" id="UP000000270"/>
    </source>
</evidence>
<reference evidence="12 13" key="4">
    <citation type="journal article" date="2009" name="Appl. Environ. Microbiol.">
        <title>Comparative genome-wide transcriptional profiling of Azorhizobium caulinodans ORS571 grown under free-living and symbiotic conditions.</title>
        <authorList>
            <person name="Tsukada S."/>
            <person name="Aono T."/>
            <person name="Akiba N."/>
            <person name="Lee KB."/>
            <person name="Liu CT."/>
            <person name="Toyazaki H."/>
            <person name="Oyaizu H."/>
        </authorList>
    </citation>
    <scope>NUCLEOTIDE SEQUENCE [LARGE SCALE GENOMIC DNA]</scope>
    <source>
        <strain evidence="13">ATCC 43989 / DSM 5975 / JCM 20966 / LMG 6465 / NBRC 14845 / NCIMB 13405 / ORS 571</strain>
    </source>
</reference>
<dbReference type="STRING" id="438753.AZC_2757"/>
<evidence type="ECO:0000259" key="10">
    <source>
        <dbReference type="PROSITE" id="PS50893"/>
    </source>
</evidence>
<dbReference type="GO" id="GO:0005524">
    <property type="term" value="F:ATP binding"/>
    <property type="evidence" value="ECO:0007669"/>
    <property type="project" value="UniProtKB-KW"/>
</dbReference>
<dbReference type="InterPro" id="IPR003439">
    <property type="entry name" value="ABC_transporter-like_ATP-bd"/>
</dbReference>
<reference evidence="12 13" key="3">
    <citation type="journal article" date="2008" name="BMC Genomics">
        <title>The genome of the versatile nitrogen fixer Azorhizobium caulinodans ORS571.</title>
        <authorList>
            <person name="Lee KB."/>
            <person name="Backer P.D."/>
            <person name="Aono T."/>
            <person name="Liu CT."/>
            <person name="Suzuki S."/>
            <person name="Suzuki T."/>
            <person name="Kaneko T."/>
            <person name="Yamada M."/>
            <person name="Tabata S."/>
            <person name="Kupfer D.M."/>
            <person name="Najar F.Z."/>
            <person name="Wiley G.B."/>
            <person name="Roe B."/>
            <person name="Binnewies T.T."/>
            <person name="Ussery D.W."/>
            <person name="D'Haeze W."/>
            <person name="Herder J.D."/>
            <person name="Gevers D."/>
            <person name="Vereecke D."/>
            <person name="Holsters M."/>
            <person name="Oyaizu H."/>
        </authorList>
    </citation>
    <scope>NUCLEOTIDE SEQUENCE [LARGE SCALE GENOMIC DNA]</scope>
    <source>
        <strain evidence="13">ATCC 43989 / DSM 5975 / JCM 20966 / LMG 6465 / NBRC 14845 / NCIMB 13405 / ORS 571</strain>
    </source>
</reference>
<feature type="transmembrane region" description="Helical" evidence="9">
    <location>
        <begin position="62"/>
        <end position="81"/>
    </location>
</feature>
<sequence length="627" mass="67851">MGKRRTGRQALYRNAASVRMFQKSPRMTDSTRRHDAAAARDITRFAARPIAFLLHYVGRRPISHTVILIAVLGAVGFSVSTQYGVKYLVDTLSAGPGQGSGAWGAFALLVSFVAADNFLWRIASWTASHAFVHVTGDLRSDLFRHLTGHAPSYFADRLPGVLTSRITATSNAAFQIENMFVWNVLPPCVATVGAIAYLALVSGTMALVLVGIAAVVMAVMFRIASAGRPLHHAFADKAAAVDGEMVDVVGNMTLVRAFGGLAREHLRFDRTVNAELVARRRSLIYLEKLRLTHALIVVVMTLALLAWAITLWQEGRATAGDVVLVCTLGLSVLSATRDLAVALVDVTQHMARLSEALSMLLSPHELGEHPEACALVPKGASVSFERVSFRYPSGRKVFEGINVEIPAGQRVGLVGPSGGGKSTLVALLQRFYAVDEGRILIDGHDISRATDESLRSAIAVVPQDTALLNRTLLENIRYGRPDASDAEVWDAAIASRCRPFIEALPEGLETIVGDRGVKLSGGQRQRIAIARAFLKNAPLLILDEATSALDTEAEEMIQEALENLMAGRTVLTIAHRLSTLRNFDRILVLKGGRIVEDGPPDVLMRQGGVYYDMVERQRGGLEQLAAS</sequence>
<keyword evidence="7 9" id="KW-1133">Transmembrane helix</keyword>
<evidence type="ECO:0000256" key="5">
    <source>
        <dbReference type="ARBA" id="ARBA00022741"/>
    </source>
</evidence>
<dbReference type="Gene3D" id="3.40.50.300">
    <property type="entry name" value="P-loop containing nucleotide triphosphate hydrolases"/>
    <property type="match status" value="1"/>
</dbReference>
<dbReference type="GO" id="GO:0005886">
    <property type="term" value="C:plasma membrane"/>
    <property type="evidence" value="ECO:0007669"/>
    <property type="project" value="UniProtKB-SubCell"/>
</dbReference>
<keyword evidence="4 9" id="KW-0812">Transmembrane</keyword>
<evidence type="ECO:0000256" key="9">
    <source>
        <dbReference type="SAM" id="Phobius"/>
    </source>
</evidence>
<keyword evidence="8 9" id="KW-0472">Membrane</keyword>
<dbReference type="Pfam" id="PF00664">
    <property type="entry name" value="ABC_membrane"/>
    <property type="match status" value="1"/>
</dbReference>
<dbReference type="GO" id="GO:0016887">
    <property type="term" value="F:ATP hydrolysis activity"/>
    <property type="evidence" value="ECO:0007669"/>
    <property type="project" value="InterPro"/>
</dbReference>
<keyword evidence="6" id="KW-0067">ATP-binding</keyword>